<evidence type="ECO:0000313" key="1">
    <source>
        <dbReference type="EMBL" id="EXB57595.1"/>
    </source>
</evidence>
<name>W9QXN9_9ROSA</name>
<sequence>MEERDLAKKDQTYEAKKIEGFVERKKVDAEEAAKDCLAFEEFENRCKEISAETVEDFQHFEEFKKIHT</sequence>
<accession>W9QXN9</accession>
<dbReference type="Proteomes" id="UP000030645">
    <property type="component" value="Unassembled WGS sequence"/>
</dbReference>
<evidence type="ECO:0000313" key="2">
    <source>
        <dbReference type="Proteomes" id="UP000030645"/>
    </source>
</evidence>
<reference evidence="2" key="1">
    <citation type="submission" date="2013-01" db="EMBL/GenBank/DDBJ databases">
        <title>Draft Genome Sequence of a Mulberry Tree, Morus notabilis C.K. Schneid.</title>
        <authorList>
            <person name="He N."/>
            <person name="Zhao S."/>
        </authorList>
    </citation>
    <scope>NUCLEOTIDE SEQUENCE</scope>
</reference>
<organism evidence="1 2">
    <name type="scientific">Morus notabilis</name>
    <dbReference type="NCBI Taxonomy" id="981085"/>
    <lineage>
        <taxon>Eukaryota</taxon>
        <taxon>Viridiplantae</taxon>
        <taxon>Streptophyta</taxon>
        <taxon>Embryophyta</taxon>
        <taxon>Tracheophyta</taxon>
        <taxon>Spermatophyta</taxon>
        <taxon>Magnoliopsida</taxon>
        <taxon>eudicotyledons</taxon>
        <taxon>Gunneridae</taxon>
        <taxon>Pentapetalae</taxon>
        <taxon>rosids</taxon>
        <taxon>fabids</taxon>
        <taxon>Rosales</taxon>
        <taxon>Moraceae</taxon>
        <taxon>Moreae</taxon>
        <taxon>Morus</taxon>
    </lineage>
</organism>
<dbReference type="AlphaFoldDB" id="W9QXN9"/>
<dbReference type="EMBL" id="KE344347">
    <property type="protein sequence ID" value="EXB57595.1"/>
    <property type="molecule type" value="Genomic_DNA"/>
</dbReference>
<gene>
    <name evidence="1" type="ORF">L484_022702</name>
</gene>
<keyword evidence="2" id="KW-1185">Reference proteome</keyword>
<proteinExistence type="predicted"/>
<protein>
    <submittedName>
        <fullName evidence="1">Uncharacterized protein</fullName>
    </submittedName>
</protein>